<organism evidence="2 3">
    <name type="scientific">Lithocarpus litseifolius</name>
    <dbReference type="NCBI Taxonomy" id="425828"/>
    <lineage>
        <taxon>Eukaryota</taxon>
        <taxon>Viridiplantae</taxon>
        <taxon>Streptophyta</taxon>
        <taxon>Embryophyta</taxon>
        <taxon>Tracheophyta</taxon>
        <taxon>Spermatophyta</taxon>
        <taxon>Magnoliopsida</taxon>
        <taxon>eudicotyledons</taxon>
        <taxon>Gunneridae</taxon>
        <taxon>Pentapetalae</taxon>
        <taxon>rosids</taxon>
        <taxon>fabids</taxon>
        <taxon>Fagales</taxon>
        <taxon>Fagaceae</taxon>
        <taxon>Lithocarpus</taxon>
    </lineage>
</organism>
<dbReference type="EMBL" id="JAZDWU010000010">
    <property type="protein sequence ID" value="KAK9988592.1"/>
    <property type="molecule type" value="Genomic_DNA"/>
</dbReference>
<evidence type="ECO:0000313" key="2">
    <source>
        <dbReference type="EMBL" id="KAK9988592.1"/>
    </source>
</evidence>
<evidence type="ECO:0000313" key="3">
    <source>
        <dbReference type="Proteomes" id="UP001459277"/>
    </source>
</evidence>
<proteinExistence type="predicted"/>
<feature type="transmembrane region" description="Helical" evidence="1">
    <location>
        <begin position="150"/>
        <end position="170"/>
    </location>
</feature>
<gene>
    <name evidence="2" type="ORF">SO802_028831</name>
</gene>
<evidence type="ECO:0008006" key="4">
    <source>
        <dbReference type="Google" id="ProtNLM"/>
    </source>
</evidence>
<sequence>MRPTNPCIRLISAHQLNPTITLGPVYALRETDSPTYIYLSIFVSLFASTSPSQGLKLNLPTSQQHGLRSSMLVLQMVGQEHMPSGRATTPLVHERFTRYKAETIAARNERDEAHAREAEAREQERIAKRKAKKTKLALWIAKDKVYKYRLALLLSWTVLGVYFVFSTIFGGHGHTQLRLP</sequence>
<keyword evidence="3" id="KW-1185">Reference proteome</keyword>
<evidence type="ECO:0000256" key="1">
    <source>
        <dbReference type="SAM" id="Phobius"/>
    </source>
</evidence>
<keyword evidence="1" id="KW-0472">Membrane</keyword>
<reference evidence="2 3" key="1">
    <citation type="submission" date="2024-01" db="EMBL/GenBank/DDBJ databases">
        <title>A telomere-to-telomere, gap-free genome of sweet tea (Lithocarpus litseifolius).</title>
        <authorList>
            <person name="Zhou J."/>
        </authorList>
    </citation>
    <scope>NUCLEOTIDE SEQUENCE [LARGE SCALE GENOMIC DNA]</scope>
    <source>
        <strain evidence="2">Zhou-2022a</strain>
        <tissue evidence="2">Leaf</tissue>
    </source>
</reference>
<name>A0AAW2BTV4_9ROSI</name>
<keyword evidence="1" id="KW-0812">Transmembrane</keyword>
<dbReference type="Proteomes" id="UP001459277">
    <property type="component" value="Unassembled WGS sequence"/>
</dbReference>
<keyword evidence="1" id="KW-1133">Transmembrane helix</keyword>
<comment type="caution">
    <text evidence="2">The sequence shown here is derived from an EMBL/GenBank/DDBJ whole genome shotgun (WGS) entry which is preliminary data.</text>
</comment>
<protein>
    <recommendedName>
        <fullName evidence="4">Transmembrane protein</fullName>
    </recommendedName>
</protein>
<dbReference type="AlphaFoldDB" id="A0AAW2BTV4"/>
<accession>A0AAW2BTV4</accession>